<organism evidence="1 2">
    <name type="scientific">miscellaneous Crenarchaeota group-15 archaeon DG-45</name>
    <dbReference type="NCBI Taxonomy" id="1685127"/>
    <lineage>
        <taxon>Archaea</taxon>
        <taxon>Candidatus Bathyarchaeota</taxon>
        <taxon>MCG-15</taxon>
    </lineage>
</organism>
<dbReference type="Pfam" id="PF13714">
    <property type="entry name" value="PEP_mutase"/>
    <property type="match status" value="1"/>
</dbReference>
<sequence>MRKTSVLRKILDRDGIVVTPGVYDAVTAKIVEHVGFESACITGAGVAASSLGMPDTGLVTLNDMLTVAARIVNAVDIPIVCDGDTGYGNAINVMRTIRESIQAGVAAILIEDQVFPKRCGHTRGKLLVSKEEMLGKIRAADDTRREMDPDFILIARCDARTAVGGGIDEVIERGNAYARAGADIIFPESPLSIDEMELLGKRIDAPLLANMIVKGGLTPLVPTRKLRDMGYVMVAFPLATLQLTMKSVMNLMAGLKEKGIEVFKDFEDNMVSTAEAFEISGFQAYLDDEEKYLPKELLESRYKQKTTGLI</sequence>
<reference evidence="1 2" key="1">
    <citation type="submission" date="2015-06" db="EMBL/GenBank/DDBJ databases">
        <title>New insights into the roles of widespread benthic archaea in carbon and nitrogen cycling.</title>
        <authorList>
            <person name="Lazar C.S."/>
            <person name="Baker B.J."/>
            <person name="Seitz K.W."/>
            <person name="Hyde A.S."/>
            <person name="Dick G.J."/>
            <person name="Hinrichs K.-U."/>
            <person name="Teske A.P."/>
        </authorList>
    </citation>
    <scope>NUCLEOTIDE SEQUENCE [LARGE SCALE GENOMIC DNA]</scope>
    <source>
        <strain evidence="1">DG-45</strain>
    </source>
</reference>
<dbReference type="PANTHER" id="PTHR42905">
    <property type="entry name" value="PHOSPHOENOLPYRUVATE CARBOXYLASE"/>
    <property type="match status" value="1"/>
</dbReference>
<dbReference type="InterPro" id="IPR039556">
    <property type="entry name" value="ICL/PEPM"/>
</dbReference>
<dbReference type="Proteomes" id="UP000037210">
    <property type="component" value="Unassembled WGS sequence"/>
</dbReference>
<dbReference type="PATRIC" id="fig|1685127.3.peg.1133"/>
<comment type="caution">
    <text evidence="1">The sequence shown here is derived from an EMBL/GenBank/DDBJ whole genome shotgun (WGS) entry which is preliminary data.</text>
</comment>
<dbReference type="InterPro" id="IPR040442">
    <property type="entry name" value="Pyrv_kinase-like_dom_sf"/>
</dbReference>
<gene>
    <name evidence="1" type="ORF">AC482_04100</name>
</gene>
<dbReference type="GO" id="GO:0016833">
    <property type="term" value="F:oxo-acid-lyase activity"/>
    <property type="evidence" value="ECO:0007669"/>
    <property type="project" value="UniProtKB-ARBA"/>
</dbReference>
<evidence type="ECO:0000313" key="1">
    <source>
        <dbReference type="EMBL" id="KON30330.1"/>
    </source>
</evidence>
<dbReference type="InterPro" id="IPR015813">
    <property type="entry name" value="Pyrv/PenolPyrv_kinase-like_dom"/>
</dbReference>
<dbReference type="SUPFAM" id="SSF51621">
    <property type="entry name" value="Phosphoenolpyruvate/pyruvate domain"/>
    <property type="match status" value="1"/>
</dbReference>
<proteinExistence type="predicted"/>
<protein>
    <recommendedName>
        <fullName evidence="3">Carboxyvinyl-carboxyphosphonate phosphorylmutase</fullName>
    </recommendedName>
</protein>
<dbReference type="EMBL" id="LFWZ01000034">
    <property type="protein sequence ID" value="KON30330.1"/>
    <property type="molecule type" value="Genomic_DNA"/>
</dbReference>
<dbReference type="PANTHER" id="PTHR42905:SF5">
    <property type="entry name" value="CARBOXYVINYL-CARBOXYPHOSPHONATE PHOSPHORYLMUTASE, CHLOROPLASTIC"/>
    <property type="match status" value="1"/>
</dbReference>
<evidence type="ECO:0008006" key="3">
    <source>
        <dbReference type="Google" id="ProtNLM"/>
    </source>
</evidence>
<dbReference type="AlphaFoldDB" id="A0A0M0BPN4"/>
<dbReference type="CDD" id="cd00377">
    <property type="entry name" value="ICL_PEPM"/>
    <property type="match status" value="1"/>
</dbReference>
<accession>A0A0M0BPN4</accession>
<name>A0A0M0BPN4_9ARCH</name>
<evidence type="ECO:0000313" key="2">
    <source>
        <dbReference type="Proteomes" id="UP000037210"/>
    </source>
</evidence>
<dbReference type="Gene3D" id="3.20.20.60">
    <property type="entry name" value="Phosphoenolpyruvate-binding domains"/>
    <property type="match status" value="1"/>
</dbReference>